<dbReference type="PANTHER" id="PTHR38418:SF2">
    <property type="entry name" value="SUGAR ISOMERASE, KPSF_GUTQ (AFU_ORTHOLOGUE AFUA_6G08860)"/>
    <property type="match status" value="1"/>
</dbReference>
<dbReference type="AlphaFoldDB" id="A0AAU9L507"/>
<proteinExistence type="predicted"/>
<dbReference type="Pfam" id="PF01380">
    <property type="entry name" value="SIS"/>
    <property type="match status" value="1"/>
</dbReference>
<sequence>MLARMMQVLQTQKLLLRRATVCPCTSPHRTYAFNANATGRQLMPLRYFSTSKSHDKQSLVTSSAYFRSISRDIEALENLFQLMASDTNVANNFEQCVTSLLKCHEKEKRVFVTGIGKSGVVAKRLASTLSSISIRSQCIYGGEWVHGELGGLKHGDVIIIISHSGRTAELLPLPDMFRKAGCSVMAVVGDGCSPLSRCCDLFMIAPAEDEAGCPVPSRSIIVQEAICNAIVQQLIANMVDGARHLKSSHPGGAIGARFAT</sequence>
<name>A0AAU9L507_9STRA</name>
<evidence type="ECO:0000313" key="3">
    <source>
        <dbReference type="EMBL" id="CAH0522145.1"/>
    </source>
</evidence>
<evidence type="ECO:0000313" key="5">
    <source>
        <dbReference type="Proteomes" id="UP001160483"/>
    </source>
</evidence>
<evidence type="ECO:0000313" key="4">
    <source>
        <dbReference type="Proteomes" id="UP001158986"/>
    </source>
</evidence>
<dbReference type="InterPro" id="IPR046348">
    <property type="entry name" value="SIS_dom_sf"/>
</dbReference>
<dbReference type="GO" id="GO:0097367">
    <property type="term" value="F:carbohydrate derivative binding"/>
    <property type="evidence" value="ECO:0007669"/>
    <property type="project" value="InterPro"/>
</dbReference>
<dbReference type="Gene3D" id="3.40.50.10490">
    <property type="entry name" value="Glucose-6-phosphate isomerase like protein, domain 1"/>
    <property type="match status" value="1"/>
</dbReference>
<gene>
    <name evidence="3" type="ORF">PBS001_LOCUS8582</name>
    <name evidence="2" type="ORF">PBS003_LOCUS7156</name>
</gene>
<dbReference type="Proteomes" id="UP001160483">
    <property type="component" value="Unassembled WGS sequence"/>
</dbReference>
<dbReference type="PANTHER" id="PTHR38418">
    <property type="entry name" value="SUGAR ISOMERASE, KPSF/GUTQ (AFU_ORTHOLOGUE AFUA_6G08860)"/>
    <property type="match status" value="1"/>
</dbReference>
<evidence type="ECO:0000259" key="1">
    <source>
        <dbReference type="PROSITE" id="PS51464"/>
    </source>
</evidence>
<dbReference type="EMBL" id="CAKKTJ010000324">
    <property type="protein sequence ID" value="CAH0480535.1"/>
    <property type="molecule type" value="Genomic_DNA"/>
</dbReference>
<comment type="caution">
    <text evidence="2">The sequence shown here is derived from an EMBL/GenBank/DDBJ whole genome shotgun (WGS) entry which is preliminary data.</text>
</comment>
<dbReference type="InterPro" id="IPR001347">
    <property type="entry name" value="SIS_dom"/>
</dbReference>
<organism evidence="2 5">
    <name type="scientific">Peronospora belbahrii</name>
    <dbReference type="NCBI Taxonomy" id="622444"/>
    <lineage>
        <taxon>Eukaryota</taxon>
        <taxon>Sar</taxon>
        <taxon>Stramenopiles</taxon>
        <taxon>Oomycota</taxon>
        <taxon>Peronosporomycetes</taxon>
        <taxon>Peronosporales</taxon>
        <taxon>Peronosporaceae</taxon>
        <taxon>Peronospora</taxon>
    </lineage>
</organism>
<evidence type="ECO:0000313" key="2">
    <source>
        <dbReference type="EMBL" id="CAH0480535.1"/>
    </source>
</evidence>
<dbReference type="Proteomes" id="UP001158986">
    <property type="component" value="Unassembled WGS sequence"/>
</dbReference>
<dbReference type="SUPFAM" id="SSF53697">
    <property type="entry name" value="SIS domain"/>
    <property type="match status" value="1"/>
</dbReference>
<dbReference type="PROSITE" id="PS51464">
    <property type="entry name" value="SIS"/>
    <property type="match status" value="1"/>
</dbReference>
<keyword evidence="4" id="KW-1185">Reference proteome</keyword>
<reference evidence="2 4" key="1">
    <citation type="submission" date="2021-11" db="EMBL/GenBank/DDBJ databases">
        <authorList>
            <person name="Islam A."/>
            <person name="Islam S."/>
            <person name="Flora M.S."/>
            <person name="Rahman M."/>
            <person name="Ziaur R.M."/>
            <person name="Epstein J.H."/>
            <person name="Hassan M."/>
            <person name="Klassen M."/>
            <person name="Woodard K."/>
            <person name="Webb A."/>
            <person name="Webby R.J."/>
            <person name="El Zowalaty M.E."/>
        </authorList>
    </citation>
    <scope>NUCLEOTIDE SEQUENCE</scope>
    <source>
        <strain evidence="3">Pbs1</strain>
        <strain evidence="2">Pbs3</strain>
    </source>
</reference>
<feature type="domain" description="SIS" evidence="1">
    <location>
        <begin position="96"/>
        <end position="240"/>
    </location>
</feature>
<protein>
    <recommendedName>
        <fullName evidence="1">SIS domain-containing protein</fullName>
    </recommendedName>
</protein>
<dbReference type="GO" id="GO:1901135">
    <property type="term" value="P:carbohydrate derivative metabolic process"/>
    <property type="evidence" value="ECO:0007669"/>
    <property type="project" value="InterPro"/>
</dbReference>
<dbReference type="EMBL" id="CAKLCB010000387">
    <property type="protein sequence ID" value="CAH0522145.1"/>
    <property type="molecule type" value="Genomic_DNA"/>
</dbReference>
<accession>A0AAU9L507</accession>